<dbReference type="Gene3D" id="3.10.180.10">
    <property type="entry name" value="2,3-Dihydroxybiphenyl 1,2-Dioxygenase, domain 1"/>
    <property type="match status" value="1"/>
</dbReference>
<dbReference type="AlphaFoldDB" id="A0A067Z1H9"/>
<evidence type="ECO:0000313" key="1">
    <source>
        <dbReference type="EMBL" id="AHK70039.1"/>
    </source>
</evidence>
<dbReference type="KEGG" id="goy:GLS_c01080"/>
<dbReference type="SUPFAM" id="SSF54593">
    <property type="entry name" value="Glyoxalase/Bleomycin resistance protein/Dihydroxybiphenyl dioxygenase"/>
    <property type="match status" value="1"/>
</dbReference>
<dbReference type="InterPro" id="IPR029068">
    <property type="entry name" value="Glyas_Bleomycin-R_OHBP_Dase"/>
</dbReference>
<sequence length="124" mass="13707">MSQSEPRRSVIAILPVNDLAQAEQFFAVLGFSSRNGSSAEYRLLETADGEELHLTQAIPGWVEAGRNPFGLYFRRPDVDALAQAFAGRVLEKEGPSVRPWGMYEFAVNGPDCVLVRIGWPVRKG</sequence>
<dbReference type="EMBL" id="CP004373">
    <property type="protein sequence ID" value="AHK70039.1"/>
    <property type="molecule type" value="Genomic_DNA"/>
</dbReference>
<dbReference type="Proteomes" id="UP000031656">
    <property type="component" value="Chromosome"/>
</dbReference>
<dbReference type="HOGENOM" id="CLU_046006_15_4_5"/>
<dbReference type="GeneID" id="56904357"/>
<dbReference type="RefSeq" id="WP_041110509.1">
    <property type="nucleotide sequence ID" value="NZ_CP004373.1"/>
</dbReference>
<organism evidence="1 2">
    <name type="scientific">Gluconobacter oxydans DSM 3504</name>
    <dbReference type="NCBI Taxonomy" id="1288313"/>
    <lineage>
        <taxon>Bacteria</taxon>
        <taxon>Pseudomonadati</taxon>
        <taxon>Pseudomonadota</taxon>
        <taxon>Alphaproteobacteria</taxon>
        <taxon>Acetobacterales</taxon>
        <taxon>Acetobacteraceae</taxon>
        <taxon>Gluconobacter</taxon>
    </lineage>
</organism>
<gene>
    <name evidence="1" type="ORF">GLS_c01080</name>
</gene>
<evidence type="ECO:0008006" key="3">
    <source>
        <dbReference type="Google" id="ProtNLM"/>
    </source>
</evidence>
<evidence type="ECO:0000313" key="2">
    <source>
        <dbReference type="Proteomes" id="UP000031656"/>
    </source>
</evidence>
<name>A0A067Z1H9_GLUOY</name>
<protein>
    <recommendedName>
        <fullName evidence="3">Glyoxalase</fullName>
    </recommendedName>
</protein>
<reference evidence="1 2" key="1">
    <citation type="journal article" date="2015" name="Appl. Microbiol. Biotechnol.">
        <title>The consequence of an additional NADH dehydrogenase paralog on the growth of Gluconobacter oxydans DSM3504.</title>
        <authorList>
            <person name="Kostner D."/>
            <person name="Luchterhand B."/>
            <person name="Junker A."/>
            <person name="Volland S."/>
            <person name="Daniel R."/>
            <person name="Buchs J."/>
            <person name="Liebl W."/>
            <person name="Ehrenreich A."/>
        </authorList>
    </citation>
    <scope>NUCLEOTIDE SEQUENCE [LARGE SCALE GENOMIC DNA]</scope>
    <source>
        <strain evidence="1">DSM 3504</strain>
    </source>
</reference>
<proteinExistence type="predicted"/>
<accession>A0A067Z1H9</accession>